<name>A0ABP7AFX0_9ACTN</name>
<evidence type="ECO:0000256" key="1">
    <source>
        <dbReference type="SAM" id="Phobius"/>
    </source>
</evidence>
<dbReference type="RefSeq" id="WP_231488571.1">
    <property type="nucleotide sequence ID" value="NZ_BAAAZO010000011.1"/>
</dbReference>
<sequence>MTSLPQEAPQLVAAGHRLSGLAPALRVVTRLRWLLCLVGAGQSAAPIWAAGIQPVDMMHFSRAGGWILQGRLGEIYSTSWMQAGPFELLASWALYPFDRQHTTSYVRTGLAGQYPLRLIGGALIVAAVMFLVRYLRRLHDLPDSAPMELAAGLTAVLIAVPYQFWMGGHLAQFGIPLMWVAGTSLAVRGRSTAAGLVIGLSAGWEPWGVLLAGALLTERDPRRLVQACTAFTAGALLPYLPFLATGRFEMFHLLWAVRKPTLIGLLFPHMTTFSWELRLFQGIAAGLAGVVVALALGRRRDVIWIAPLTVVVVRLLLDPLILSYYWGPFLFAVVIGVGLLHPHCSPTRAVLASALAGVALVQFRYTFNREVPLLIVSLVLLVALVVTVRRDEPAGSRPVDA</sequence>
<comment type="caution">
    <text evidence="2">The sequence shown here is derived from an EMBL/GenBank/DDBJ whole genome shotgun (WGS) entry which is preliminary data.</text>
</comment>
<feature type="transmembrane region" description="Helical" evidence="1">
    <location>
        <begin position="371"/>
        <end position="388"/>
    </location>
</feature>
<gene>
    <name evidence="2" type="ORF">GCM10022223_56640</name>
</gene>
<dbReference type="EMBL" id="BAAAZO010000011">
    <property type="protein sequence ID" value="GAA3631277.1"/>
    <property type="molecule type" value="Genomic_DNA"/>
</dbReference>
<evidence type="ECO:0000313" key="3">
    <source>
        <dbReference type="Proteomes" id="UP001501074"/>
    </source>
</evidence>
<reference evidence="3" key="1">
    <citation type="journal article" date="2019" name="Int. J. Syst. Evol. Microbiol.">
        <title>The Global Catalogue of Microorganisms (GCM) 10K type strain sequencing project: providing services to taxonomists for standard genome sequencing and annotation.</title>
        <authorList>
            <consortium name="The Broad Institute Genomics Platform"/>
            <consortium name="The Broad Institute Genome Sequencing Center for Infectious Disease"/>
            <person name="Wu L."/>
            <person name="Ma J."/>
        </authorList>
    </citation>
    <scope>NUCLEOTIDE SEQUENCE [LARGE SCALE GENOMIC DNA]</scope>
    <source>
        <strain evidence="3">JCM 16902</strain>
    </source>
</reference>
<dbReference type="Proteomes" id="UP001501074">
    <property type="component" value="Unassembled WGS sequence"/>
</dbReference>
<feature type="transmembrane region" description="Helical" evidence="1">
    <location>
        <begin position="33"/>
        <end position="52"/>
    </location>
</feature>
<feature type="transmembrane region" description="Helical" evidence="1">
    <location>
        <begin position="279"/>
        <end position="297"/>
    </location>
</feature>
<keyword evidence="1" id="KW-1133">Transmembrane helix</keyword>
<feature type="transmembrane region" description="Helical" evidence="1">
    <location>
        <begin position="147"/>
        <end position="164"/>
    </location>
</feature>
<keyword evidence="1" id="KW-0812">Transmembrane</keyword>
<keyword evidence="1" id="KW-0472">Membrane</keyword>
<proteinExistence type="predicted"/>
<feature type="transmembrane region" description="Helical" evidence="1">
    <location>
        <begin position="114"/>
        <end position="135"/>
    </location>
</feature>
<accession>A0ABP7AFX0</accession>
<organism evidence="2 3">
    <name type="scientific">Kineosporia mesophila</name>
    <dbReference type="NCBI Taxonomy" id="566012"/>
    <lineage>
        <taxon>Bacteria</taxon>
        <taxon>Bacillati</taxon>
        <taxon>Actinomycetota</taxon>
        <taxon>Actinomycetes</taxon>
        <taxon>Kineosporiales</taxon>
        <taxon>Kineosporiaceae</taxon>
        <taxon>Kineosporia</taxon>
    </lineage>
</organism>
<evidence type="ECO:0008006" key="4">
    <source>
        <dbReference type="Google" id="ProtNLM"/>
    </source>
</evidence>
<feature type="transmembrane region" description="Helical" evidence="1">
    <location>
        <begin position="194"/>
        <end position="217"/>
    </location>
</feature>
<protein>
    <recommendedName>
        <fullName evidence="4">DUF2029 domain-containing protein</fullName>
    </recommendedName>
</protein>
<keyword evidence="3" id="KW-1185">Reference proteome</keyword>
<evidence type="ECO:0000313" key="2">
    <source>
        <dbReference type="EMBL" id="GAA3631277.1"/>
    </source>
</evidence>
<feature type="transmembrane region" description="Helical" evidence="1">
    <location>
        <begin position="223"/>
        <end position="243"/>
    </location>
</feature>